<feature type="region of interest" description="Disordered" evidence="1">
    <location>
        <begin position="111"/>
        <end position="132"/>
    </location>
</feature>
<evidence type="ECO:0000313" key="3">
    <source>
        <dbReference type="Proteomes" id="UP000228964"/>
    </source>
</evidence>
<sequence>MPNNEKPQNKITWLDKILLKFWPDQEMRRLAKRMKINQVVFEDLHEIFHKTETIDIFPVAGNSRGFILVLDRQTAIFFYQDGDHFSYDGFEMGQYVKGDVTIFDDLKSRDLNPYPLESEDQQDQDGEDENKS</sequence>
<accession>A0A2M6WRW2</accession>
<protein>
    <submittedName>
        <fullName evidence="2">Uncharacterized protein</fullName>
    </submittedName>
</protein>
<gene>
    <name evidence="2" type="ORF">COT96_00860</name>
</gene>
<dbReference type="EMBL" id="PFAO01000019">
    <property type="protein sequence ID" value="PIT95511.1"/>
    <property type="molecule type" value="Genomic_DNA"/>
</dbReference>
<comment type="caution">
    <text evidence="2">The sequence shown here is derived from an EMBL/GenBank/DDBJ whole genome shotgun (WGS) entry which is preliminary data.</text>
</comment>
<reference evidence="3" key="1">
    <citation type="submission" date="2017-09" db="EMBL/GenBank/DDBJ databases">
        <title>Depth-based differentiation of microbial function through sediment-hosted aquifers and enrichment of novel symbionts in the deep terrestrial subsurface.</title>
        <authorList>
            <person name="Probst A.J."/>
            <person name="Ladd B."/>
            <person name="Jarett J.K."/>
            <person name="Geller-Mcgrath D.E."/>
            <person name="Sieber C.M.K."/>
            <person name="Emerson J.B."/>
            <person name="Anantharaman K."/>
            <person name="Thomas B.C."/>
            <person name="Malmstrom R."/>
            <person name="Stieglmeier M."/>
            <person name="Klingl A."/>
            <person name="Woyke T."/>
            <person name="Ryan C.M."/>
            <person name="Banfield J.F."/>
        </authorList>
    </citation>
    <scope>NUCLEOTIDE SEQUENCE [LARGE SCALE GENOMIC DNA]</scope>
</reference>
<dbReference type="AlphaFoldDB" id="A0A2M6WRW2"/>
<feature type="compositionally biased region" description="Acidic residues" evidence="1">
    <location>
        <begin position="117"/>
        <end position="132"/>
    </location>
</feature>
<name>A0A2M6WRW2_9BACT</name>
<proteinExistence type="predicted"/>
<evidence type="ECO:0000313" key="2">
    <source>
        <dbReference type="EMBL" id="PIT95511.1"/>
    </source>
</evidence>
<organism evidence="2 3">
    <name type="scientific">Candidatus Falkowbacteria bacterium CG10_big_fil_rev_8_21_14_0_10_38_22</name>
    <dbReference type="NCBI Taxonomy" id="1974564"/>
    <lineage>
        <taxon>Bacteria</taxon>
        <taxon>Candidatus Falkowiibacteriota</taxon>
    </lineage>
</organism>
<dbReference type="Proteomes" id="UP000228964">
    <property type="component" value="Unassembled WGS sequence"/>
</dbReference>
<evidence type="ECO:0000256" key="1">
    <source>
        <dbReference type="SAM" id="MobiDB-lite"/>
    </source>
</evidence>